<dbReference type="RefSeq" id="WP_191817340.1">
    <property type="nucleotide sequence ID" value="NZ_JACSQT010000024.1"/>
</dbReference>
<evidence type="ECO:0000256" key="2">
    <source>
        <dbReference type="SAM" id="Coils"/>
    </source>
</evidence>
<gene>
    <name evidence="4" type="ORF">H9655_21825</name>
</gene>
<feature type="coiled-coil region" evidence="2">
    <location>
        <begin position="13"/>
        <end position="40"/>
    </location>
</feature>
<dbReference type="InterPro" id="IPR006829">
    <property type="entry name" value="LXG_dom"/>
</dbReference>
<protein>
    <submittedName>
        <fullName evidence="4">LXG domain-containing protein</fullName>
    </submittedName>
</protein>
<feature type="domain" description="LXG" evidence="3">
    <location>
        <begin position="1"/>
        <end position="163"/>
    </location>
</feature>
<dbReference type="PROSITE" id="PS51756">
    <property type="entry name" value="LXG"/>
    <property type="match status" value="1"/>
</dbReference>
<name>A0ABR8QVX8_9BACI</name>
<comment type="similarity">
    <text evidence="1">In the N-terminal section; belongs to the LXG family.</text>
</comment>
<keyword evidence="5" id="KW-1185">Reference proteome</keyword>
<keyword evidence="2" id="KW-0175">Coiled coil</keyword>
<evidence type="ECO:0000259" key="3">
    <source>
        <dbReference type="PROSITE" id="PS51756"/>
    </source>
</evidence>
<proteinExistence type="inferred from homology"/>
<feature type="non-terminal residue" evidence="4">
    <location>
        <position position="163"/>
    </location>
</feature>
<comment type="caution">
    <text evidence="4">The sequence shown here is derived from an EMBL/GenBank/DDBJ whole genome shotgun (WGS) entry which is preliminary data.</text>
</comment>
<organism evidence="4 5">
    <name type="scientific">Cytobacillus stercorigallinarum</name>
    <dbReference type="NCBI Taxonomy" id="2762240"/>
    <lineage>
        <taxon>Bacteria</taxon>
        <taxon>Bacillati</taxon>
        <taxon>Bacillota</taxon>
        <taxon>Bacilli</taxon>
        <taxon>Bacillales</taxon>
        <taxon>Bacillaceae</taxon>
        <taxon>Cytobacillus</taxon>
    </lineage>
</organism>
<accession>A0ABR8QVX8</accession>
<dbReference type="Pfam" id="PF04740">
    <property type="entry name" value="LXG"/>
    <property type="match status" value="1"/>
</dbReference>
<dbReference type="Proteomes" id="UP000657931">
    <property type="component" value="Unassembled WGS sequence"/>
</dbReference>
<sequence>MKVLDAEELHTDIENTLSGLRRLNNQLAKTEESILSLTSLEEELKGDGGKSIRAFYKDVHLPFLQSMKAMIEHYETTLRALTQSLRSLDSSSRALIRESFLEHDLSQSIRRTENITSDLTDEGNRTIQSVGDIVSLPRLDDNRLHQHAESANNQIKQTVERLH</sequence>
<reference evidence="4 5" key="1">
    <citation type="submission" date="2020-08" db="EMBL/GenBank/DDBJ databases">
        <title>A Genomic Blueprint of the Chicken Gut Microbiome.</title>
        <authorList>
            <person name="Gilroy R."/>
            <person name="Ravi A."/>
            <person name="Getino M."/>
            <person name="Pursley I."/>
            <person name="Horton D.L."/>
            <person name="Alikhan N.-F."/>
            <person name="Baker D."/>
            <person name="Gharbi K."/>
            <person name="Hall N."/>
            <person name="Watson M."/>
            <person name="Adriaenssens E.M."/>
            <person name="Foster-Nyarko E."/>
            <person name="Jarju S."/>
            <person name="Secka A."/>
            <person name="Antonio M."/>
            <person name="Oren A."/>
            <person name="Chaudhuri R."/>
            <person name="La Ragione R.M."/>
            <person name="Hildebrand F."/>
            <person name="Pallen M.J."/>
        </authorList>
    </citation>
    <scope>NUCLEOTIDE SEQUENCE [LARGE SCALE GENOMIC DNA]</scope>
    <source>
        <strain evidence="4 5">Sa5YUA1</strain>
    </source>
</reference>
<evidence type="ECO:0000313" key="4">
    <source>
        <dbReference type="EMBL" id="MBD7939686.1"/>
    </source>
</evidence>
<evidence type="ECO:0000313" key="5">
    <source>
        <dbReference type="Proteomes" id="UP000657931"/>
    </source>
</evidence>
<dbReference type="EMBL" id="JACSQT010000024">
    <property type="protein sequence ID" value="MBD7939686.1"/>
    <property type="molecule type" value="Genomic_DNA"/>
</dbReference>
<evidence type="ECO:0000256" key="1">
    <source>
        <dbReference type="ARBA" id="ARBA00034117"/>
    </source>
</evidence>